<evidence type="ECO:0000313" key="2">
    <source>
        <dbReference type="Proteomes" id="UP000886742"/>
    </source>
</evidence>
<dbReference type="EMBL" id="DVJI01000009">
    <property type="protein sequence ID" value="HIS70697.1"/>
    <property type="molecule type" value="Genomic_DNA"/>
</dbReference>
<reference evidence="1" key="2">
    <citation type="journal article" date="2021" name="PeerJ">
        <title>Extensive microbial diversity within the chicken gut microbiome revealed by metagenomics and culture.</title>
        <authorList>
            <person name="Gilroy R."/>
            <person name="Ravi A."/>
            <person name="Getino M."/>
            <person name="Pursley I."/>
            <person name="Horton D.L."/>
            <person name="Alikhan N.F."/>
            <person name="Baker D."/>
            <person name="Gharbi K."/>
            <person name="Hall N."/>
            <person name="Watson M."/>
            <person name="Adriaenssens E.M."/>
            <person name="Foster-Nyarko E."/>
            <person name="Jarju S."/>
            <person name="Secka A."/>
            <person name="Antonio M."/>
            <person name="Oren A."/>
            <person name="Chaudhuri R.R."/>
            <person name="La Ragione R."/>
            <person name="Hildebrand F."/>
            <person name="Pallen M.J."/>
        </authorList>
    </citation>
    <scope>NUCLEOTIDE SEQUENCE</scope>
    <source>
        <strain evidence="1">ChiGjej3B3-5194</strain>
    </source>
</reference>
<dbReference type="Proteomes" id="UP000886742">
    <property type="component" value="Unassembled WGS sequence"/>
</dbReference>
<sequence>MGFLRYVTSNSVAKIMSDIEQYKELCHRVKNLKQISNEKYGDMRRANGCIKKELETQSLTLDTSDAWRQFEVVEYDVARFVPCEHLSEKLCLNENCPHFDENKNYICALQNYKNICDMKRRFWREKFNRVK</sequence>
<comment type="caution">
    <text evidence="1">The sequence shown here is derived from an EMBL/GenBank/DDBJ whole genome shotgun (WGS) entry which is preliminary data.</text>
</comment>
<proteinExistence type="predicted"/>
<organism evidence="1 2">
    <name type="scientific">Candidatus Enterousia intestinigallinarum</name>
    <dbReference type="NCBI Taxonomy" id="2840790"/>
    <lineage>
        <taxon>Bacteria</taxon>
        <taxon>Pseudomonadati</taxon>
        <taxon>Pseudomonadota</taxon>
        <taxon>Alphaproteobacteria</taxon>
        <taxon>Candidatus Enterousia</taxon>
    </lineage>
</organism>
<dbReference type="AlphaFoldDB" id="A0A9D1FFX3"/>
<accession>A0A9D1FFX3</accession>
<gene>
    <name evidence="1" type="ORF">IAD02_01775</name>
</gene>
<protein>
    <submittedName>
        <fullName evidence="1">Uncharacterized protein</fullName>
    </submittedName>
</protein>
<reference evidence="1" key="1">
    <citation type="submission" date="2020-10" db="EMBL/GenBank/DDBJ databases">
        <authorList>
            <person name="Gilroy R."/>
        </authorList>
    </citation>
    <scope>NUCLEOTIDE SEQUENCE</scope>
    <source>
        <strain evidence="1">ChiGjej3B3-5194</strain>
    </source>
</reference>
<name>A0A9D1FFX3_9PROT</name>
<evidence type="ECO:0000313" key="1">
    <source>
        <dbReference type="EMBL" id="HIS70697.1"/>
    </source>
</evidence>